<gene>
    <name evidence="2" type="ORF">GSCOC_T00033286001</name>
</gene>
<dbReference type="Gramene" id="CDP11193">
    <property type="protein sequence ID" value="CDP11193"/>
    <property type="gene ID" value="GSCOC_T00033286001"/>
</dbReference>
<evidence type="ECO:0000313" key="3">
    <source>
        <dbReference type="Proteomes" id="UP000295252"/>
    </source>
</evidence>
<organism evidence="2 3">
    <name type="scientific">Coffea canephora</name>
    <name type="common">Robusta coffee</name>
    <dbReference type="NCBI Taxonomy" id="49390"/>
    <lineage>
        <taxon>Eukaryota</taxon>
        <taxon>Viridiplantae</taxon>
        <taxon>Streptophyta</taxon>
        <taxon>Embryophyta</taxon>
        <taxon>Tracheophyta</taxon>
        <taxon>Spermatophyta</taxon>
        <taxon>Magnoliopsida</taxon>
        <taxon>eudicotyledons</taxon>
        <taxon>Gunneridae</taxon>
        <taxon>Pentapetalae</taxon>
        <taxon>asterids</taxon>
        <taxon>lamiids</taxon>
        <taxon>Gentianales</taxon>
        <taxon>Rubiaceae</taxon>
        <taxon>Ixoroideae</taxon>
        <taxon>Gardenieae complex</taxon>
        <taxon>Bertiereae - Coffeeae clade</taxon>
        <taxon>Coffeeae</taxon>
        <taxon>Coffea</taxon>
    </lineage>
</organism>
<keyword evidence="1" id="KW-0732">Signal</keyword>
<dbReference type="InParanoid" id="A0A068UUD3"/>
<sequence length="69" mass="7495">MASNKKALITALLFLFFLSTQPILVPSSARKILETNEYGSNDKVYAAKKAASYQPSQPTEGIPIGYGFP</sequence>
<evidence type="ECO:0000256" key="1">
    <source>
        <dbReference type="SAM" id="SignalP"/>
    </source>
</evidence>
<proteinExistence type="predicted"/>
<name>A0A068UUD3_COFCA</name>
<dbReference type="EMBL" id="HG739136">
    <property type="protein sequence ID" value="CDP11193.1"/>
    <property type="molecule type" value="Genomic_DNA"/>
</dbReference>
<dbReference type="PhylomeDB" id="A0A068UUD3"/>
<reference evidence="3" key="1">
    <citation type="journal article" date="2014" name="Science">
        <title>The coffee genome provides insight into the convergent evolution of caffeine biosynthesis.</title>
        <authorList>
            <person name="Denoeud F."/>
            <person name="Carretero-Paulet L."/>
            <person name="Dereeper A."/>
            <person name="Droc G."/>
            <person name="Guyot R."/>
            <person name="Pietrella M."/>
            <person name="Zheng C."/>
            <person name="Alberti A."/>
            <person name="Anthony F."/>
            <person name="Aprea G."/>
            <person name="Aury J.M."/>
            <person name="Bento P."/>
            <person name="Bernard M."/>
            <person name="Bocs S."/>
            <person name="Campa C."/>
            <person name="Cenci A."/>
            <person name="Combes M.C."/>
            <person name="Crouzillat D."/>
            <person name="Da Silva C."/>
            <person name="Daddiego L."/>
            <person name="De Bellis F."/>
            <person name="Dussert S."/>
            <person name="Garsmeur O."/>
            <person name="Gayraud T."/>
            <person name="Guignon V."/>
            <person name="Jahn K."/>
            <person name="Jamilloux V."/>
            <person name="Joet T."/>
            <person name="Labadie K."/>
            <person name="Lan T."/>
            <person name="Leclercq J."/>
            <person name="Lepelley M."/>
            <person name="Leroy T."/>
            <person name="Li L.T."/>
            <person name="Librado P."/>
            <person name="Lopez L."/>
            <person name="Munoz A."/>
            <person name="Noel B."/>
            <person name="Pallavicini A."/>
            <person name="Perrotta G."/>
            <person name="Poncet V."/>
            <person name="Pot D."/>
            <person name="Priyono X."/>
            <person name="Rigoreau M."/>
            <person name="Rouard M."/>
            <person name="Rozas J."/>
            <person name="Tranchant-Dubreuil C."/>
            <person name="VanBuren R."/>
            <person name="Zhang Q."/>
            <person name="Andrade A.C."/>
            <person name="Argout X."/>
            <person name="Bertrand B."/>
            <person name="de Kochko A."/>
            <person name="Graziosi G."/>
            <person name="Henry R.J."/>
            <person name="Jayarama X."/>
            <person name="Ming R."/>
            <person name="Nagai C."/>
            <person name="Rounsley S."/>
            <person name="Sankoff D."/>
            <person name="Giuliano G."/>
            <person name="Albert V.A."/>
            <person name="Wincker P."/>
            <person name="Lashermes P."/>
        </authorList>
    </citation>
    <scope>NUCLEOTIDE SEQUENCE [LARGE SCALE GENOMIC DNA]</scope>
    <source>
        <strain evidence="3">cv. DH200-94</strain>
    </source>
</reference>
<keyword evidence="3" id="KW-1185">Reference proteome</keyword>
<protein>
    <submittedName>
        <fullName evidence="2">Uncharacterized protein</fullName>
    </submittedName>
</protein>
<evidence type="ECO:0000313" key="2">
    <source>
        <dbReference type="EMBL" id="CDP11193.1"/>
    </source>
</evidence>
<accession>A0A068UUD3</accession>
<dbReference type="AlphaFoldDB" id="A0A068UUD3"/>
<feature type="signal peptide" evidence="1">
    <location>
        <begin position="1"/>
        <end position="22"/>
    </location>
</feature>
<feature type="chain" id="PRO_5001657979" evidence="1">
    <location>
        <begin position="23"/>
        <end position="69"/>
    </location>
</feature>
<dbReference type="Proteomes" id="UP000295252">
    <property type="component" value="Chromosome V"/>
</dbReference>